<dbReference type="Pfam" id="PF12971">
    <property type="entry name" value="NAGLU_N"/>
    <property type="match status" value="1"/>
</dbReference>
<dbReference type="Pfam" id="PF10633">
    <property type="entry name" value="NPCBM_assoc"/>
    <property type="match status" value="1"/>
</dbReference>
<dbReference type="Gene3D" id="1.20.120.670">
    <property type="entry name" value="N-acetyl-b-d-glucoasminidase"/>
    <property type="match status" value="1"/>
</dbReference>
<dbReference type="Proteomes" id="UP001500280">
    <property type="component" value="Unassembled WGS sequence"/>
</dbReference>
<feature type="domain" description="Alpha-galactosidase NEW3" evidence="4">
    <location>
        <begin position="737"/>
        <end position="810"/>
    </location>
</feature>
<comment type="caution">
    <text evidence="7">The sequence shown here is derived from an EMBL/GenBank/DDBJ whole genome shotgun (WGS) entry which is preliminary data.</text>
</comment>
<evidence type="ECO:0000259" key="5">
    <source>
        <dbReference type="Pfam" id="PF12971"/>
    </source>
</evidence>
<dbReference type="Gene3D" id="2.60.120.200">
    <property type="match status" value="1"/>
</dbReference>
<protein>
    <recommendedName>
        <fullName evidence="9">Alpha-N-acetylglucosaminidase</fullName>
    </recommendedName>
</protein>
<dbReference type="InterPro" id="IPR029018">
    <property type="entry name" value="Hex-like_dom2"/>
</dbReference>
<evidence type="ECO:0000256" key="2">
    <source>
        <dbReference type="SAM" id="SignalP"/>
    </source>
</evidence>
<feature type="chain" id="PRO_5045314003" description="Alpha-N-acetylglucosaminidase" evidence="2">
    <location>
        <begin position="27"/>
        <end position="1024"/>
    </location>
</feature>
<evidence type="ECO:0000313" key="8">
    <source>
        <dbReference type="Proteomes" id="UP001500280"/>
    </source>
</evidence>
<evidence type="ECO:0000259" key="4">
    <source>
        <dbReference type="Pfam" id="PF10633"/>
    </source>
</evidence>
<feature type="signal peptide" evidence="2">
    <location>
        <begin position="1"/>
        <end position="26"/>
    </location>
</feature>
<feature type="domain" description="Alpha-N-acetylglucosaminidase tim-barrel" evidence="3">
    <location>
        <begin position="125"/>
        <end position="445"/>
    </location>
</feature>
<dbReference type="InterPro" id="IPR018905">
    <property type="entry name" value="A-galactase_NEW3"/>
</dbReference>
<feature type="domain" description="Alpha-N-acetylglucosaminidase C-terminal" evidence="6">
    <location>
        <begin position="454"/>
        <end position="710"/>
    </location>
</feature>
<reference evidence="8" key="1">
    <citation type="journal article" date="2019" name="Int. J. Syst. Evol. Microbiol.">
        <title>The Global Catalogue of Microorganisms (GCM) 10K type strain sequencing project: providing services to taxonomists for standard genome sequencing and annotation.</title>
        <authorList>
            <consortium name="The Broad Institute Genomics Platform"/>
            <consortium name="The Broad Institute Genome Sequencing Center for Infectious Disease"/>
            <person name="Wu L."/>
            <person name="Ma J."/>
        </authorList>
    </citation>
    <scope>NUCLEOTIDE SEQUENCE [LARGE SCALE GENOMIC DNA]</scope>
    <source>
        <strain evidence="8">JCM 14307</strain>
    </source>
</reference>
<accession>A0ABP4STK5</accession>
<keyword evidence="1" id="KW-0378">Hydrolase</keyword>
<dbReference type="PANTHER" id="PTHR12872:SF1">
    <property type="entry name" value="ALPHA-N-ACETYLGLUCOSAMINIDASE"/>
    <property type="match status" value="1"/>
</dbReference>
<evidence type="ECO:0000256" key="1">
    <source>
        <dbReference type="ARBA" id="ARBA00022801"/>
    </source>
</evidence>
<keyword evidence="2" id="KW-0732">Signal</keyword>
<dbReference type="Gene3D" id="3.20.20.80">
    <property type="entry name" value="Glycosidases"/>
    <property type="match status" value="1"/>
</dbReference>
<feature type="domain" description="Alpha-N-acetylglucosaminidase N-terminal" evidence="5">
    <location>
        <begin position="33"/>
        <end position="112"/>
    </location>
</feature>
<dbReference type="Pfam" id="PF12972">
    <property type="entry name" value="NAGLU_C"/>
    <property type="match status" value="1"/>
</dbReference>
<dbReference type="PANTHER" id="PTHR12872">
    <property type="entry name" value="ALPHA-N-ACETYLGLUCOSAMINIDASE"/>
    <property type="match status" value="1"/>
</dbReference>
<sequence>MRRPFAALLVVAALLTTALTTQPAQAADDGPPAVRALLERVVGKARADQVSLRLQPDEDAEWFHVDAADGRIEVSANSSPALLTGFNRYLKEVAHADVSIMGSQLPATLPLPTAPIERTSTVEHRFALNDTNEGYTGPYQSWQEWERHLDVLALNGVNEALLYVGQDAVYRETFQRFGYSDLEIRGWIPQPAHQPWWLMQNMCCFNSPVSPELLDRRVALGRQIADRMRSLGITPVFPGYFGTVPPDFSARNGGVRTVPQGTWVDGLERPDWLDPTTSVFREVASTFYDVQDELFGETGLYKMDLLHEGGTAGPVPVGAASRAVQVALNEAHPDAQWAILGWIGNPLPETLSAVDRGKMLVLDGMSEGDEITNREADFQGAPYAFGTIWNFGGHTNMSAALGTWNTKFHEWRTKGGSRLNGIALMPEAIENNPVAVEFFMELPWQDGPVDLDEWFASYARARYGVDDVHAQAAWKRLGETAYSTPSFWTAKEGTGYLAHRPQLEIRTDPLNYPVATFDQAFADLLQVAPAARASSAYRYDLVDVGRQVLDNHSRDLLPQIAAAYRAKDLASLRRLNAQWLDLLGRLEKLLATHQDTLFGTLVADARAMAANDAEAAVLEYDTRTLMTTWGERPTEAHLGNYTRRLLGGLIGDFYLPRWRLFLTGLETALQQGKLAQPIDWYANGEQWSRQRNVLPTSPVGDTYTVASELYSLLAENSGLARLDVTADPVTVAPNGSSTLTAVLRNTNGFAASAGVELSVQTPAGVHAEPLTAVSVDELAPDETFTARWRVTAPDPAALTGLVGVTASVTYGSKTGTVTGGASLVTGAAPDASYRTFSSNYSTFAQRGSQVAITGGGSDLWLQTEEFGMVYRQAALRHENLVSAKVVRQDDTGPWARAGLLVRNAIGPDNFGVVNLAVTPANGCVLSSDENGDGRFDTVRTAPGIAAPAWIRLHRGPAGFTGDCSSDGVNWTHVGVVAAPGTKPTQDVGFFMTAANGGNGKTGTAVFDNLQIIPTASKGSTSVTK</sequence>
<dbReference type="InterPro" id="IPR024240">
    <property type="entry name" value="NAGLU_N"/>
</dbReference>
<gene>
    <name evidence="7" type="ORF">GCM10009745_21750</name>
</gene>
<dbReference type="InterPro" id="IPR024733">
    <property type="entry name" value="NAGLU_tim-barrel"/>
</dbReference>
<dbReference type="RefSeq" id="WP_344149071.1">
    <property type="nucleotide sequence ID" value="NZ_BAAANF010000007.1"/>
</dbReference>
<dbReference type="EMBL" id="BAAANF010000007">
    <property type="protein sequence ID" value="GAA1677898.1"/>
    <property type="molecule type" value="Genomic_DNA"/>
</dbReference>
<proteinExistence type="predicted"/>
<dbReference type="InterPro" id="IPR024732">
    <property type="entry name" value="NAGLU_C"/>
</dbReference>
<evidence type="ECO:0000259" key="3">
    <source>
        <dbReference type="Pfam" id="PF05089"/>
    </source>
</evidence>
<dbReference type="InterPro" id="IPR007781">
    <property type="entry name" value="NAGLU"/>
</dbReference>
<dbReference type="Gene3D" id="3.30.379.10">
    <property type="entry name" value="Chitobiase/beta-hexosaminidase domain 2-like"/>
    <property type="match status" value="1"/>
</dbReference>
<evidence type="ECO:0008006" key="9">
    <source>
        <dbReference type="Google" id="ProtNLM"/>
    </source>
</evidence>
<keyword evidence="8" id="KW-1185">Reference proteome</keyword>
<evidence type="ECO:0000313" key="7">
    <source>
        <dbReference type="EMBL" id="GAA1677898.1"/>
    </source>
</evidence>
<dbReference type="Pfam" id="PF05089">
    <property type="entry name" value="NAGLU"/>
    <property type="match status" value="1"/>
</dbReference>
<name>A0ABP4STK5_9ACTN</name>
<evidence type="ECO:0000259" key="6">
    <source>
        <dbReference type="Pfam" id="PF12972"/>
    </source>
</evidence>
<organism evidence="7 8">
    <name type="scientific">Kribbella yunnanensis</name>
    <dbReference type="NCBI Taxonomy" id="190194"/>
    <lineage>
        <taxon>Bacteria</taxon>
        <taxon>Bacillati</taxon>
        <taxon>Actinomycetota</taxon>
        <taxon>Actinomycetes</taxon>
        <taxon>Propionibacteriales</taxon>
        <taxon>Kribbellaceae</taxon>
        <taxon>Kribbella</taxon>
    </lineage>
</organism>